<gene>
    <name evidence="2" type="ORF">KGMB01110_17820</name>
</gene>
<dbReference type="InterPro" id="IPR052548">
    <property type="entry name" value="Type_VII_TA_antitoxin"/>
</dbReference>
<comment type="caution">
    <text evidence="2">The sequence shown here is derived from an EMBL/GenBank/DDBJ whole genome shotgun (WGS) entry which is preliminary data.</text>
</comment>
<keyword evidence="3" id="KW-1185">Reference proteome</keyword>
<evidence type="ECO:0000259" key="1">
    <source>
        <dbReference type="Pfam" id="PF18765"/>
    </source>
</evidence>
<name>A0A391P563_9FIRM</name>
<dbReference type="Proteomes" id="UP000265643">
    <property type="component" value="Unassembled WGS sequence"/>
</dbReference>
<dbReference type="Pfam" id="PF18765">
    <property type="entry name" value="Polbeta"/>
    <property type="match status" value="1"/>
</dbReference>
<reference evidence="3" key="1">
    <citation type="submission" date="2018-09" db="EMBL/GenBank/DDBJ databases">
        <title>Draft Genome Sequence of Mediterraneibacter sp. KCTC 15684.</title>
        <authorList>
            <person name="Kim J.S."/>
            <person name="Han K.I."/>
            <person name="Suh M.K."/>
            <person name="Lee K.C."/>
            <person name="Eom M.K."/>
            <person name="Lee J.H."/>
            <person name="Park S.H."/>
            <person name="Kang S.W."/>
            <person name="Park J.E."/>
            <person name="Oh B.S."/>
            <person name="Yu S.Y."/>
            <person name="Choi S.H."/>
            <person name="Lee D.H."/>
            <person name="Yoon H."/>
            <person name="Kim B."/>
            <person name="Yang S.J."/>
            <person name="Lee J.S."/>
        </authorList>
    </citation>
    <scope>NUCLEOTIDE SEQUENCE [LARGE SCALE GENOMIC DNA]</scope>
    <source>
        <strain evidence="3">KCTC 15684</strain>
    </source>
</reference>
<dbReference type="RefSeq" id="WP_117604012.1">
    <property type="nucleotide sequence ID" value="NZ_BHGK01000001.1"/>
</dbReference>
<dbReference type="InterPro" id="IPR041633">
    <property type="entry name" value="Polbeta"/>
</dbReference>
<protein>
    <recommendedName>
        <fullName evidence="1">Polymerase beta nucleotidyltransferase domain-containing protein</fullName>
    </recommendedName>
</protein>
<dbReference type="PANTHER" id="PTHR33933">
    <property type="entry name" value="NUCLEOTIDYLTRANSFERASE"/>
    <property type="match status" value="1"/>
</dbReference>
<feature type="domain" description="Polymerase beta nucleotidyltransferase" evidence="1">
    <location>
        <begin position="20"/>
        <end position="88"/>
    </location>
</feature>
<dbReference type="AlphaFoldDB" id="A0A391P563"/>
<accession>A0A391P563</accession>
<sequence length="99" mass="11349">MENYAEMFEKLIPGLLNIFHDSINSIILYGSVARGTQTSDSDIDIAVIISGYTKNMHDVMTDFIVDLELEYNKVLSVLLIDYEKFHNLVKDYLKAMNIL</sequence>
<dbReference type="PANTHER" id="PTHR33933:SF1">
    <property type="entry name" value="PROTEIN ADENYLYLTRANSFERASE MNTA-RELATED"/>
    <property type="match status" value="1"/>
</dbReference>
<organism evidence="2 3">
    <name type="scientific">Mediterraneibacter butyricigenes</name>
    <dbReference type="NCBI Taxonomy" id="2316025"/>
    <lineage>
        <taxon>Bacteria</taxon>
        <taxon>Bacillati</taxon>
        <taxon>Bacillota</taxon>
        <taxon>Clostridia</taxon>
        <taxon>Lachnospirales</taxon>
        <taxon>Lachnospiraceae</taxon>
        <taxon>Mediterraneibacter</taxon>
    </lineage>
</organism>
<evidence type="ECO:0000313" key="2">
    <source>
        <dbReference type="EMBL" id="GCA67346.1"/>
    </source>
</evidence>
<dbReference type="SUPFAM" id="SSF81301">
    <property type="entry name" value="Nucleotidyltransferase"/>
    <property type="match status" value="1"/>
</dbReference>
<dbReference type="CDD" id="cd05403">
    <property type="entry name" value="NT_KNTase_like"/>
    <property type="match status" value="1"/>
</dbReference>
<dbReference type="Gene3D" id="3.30.460.10">
    <property type="entry name" value="Beta Polymerase, domain 2"/>
    <property type="match status" value="1"/>
</dbReference>
<proteinExistence type="predicted"/>
<evidence type="ECO:0000313" key="3">
    <source>
        <dbReference type="Proteomes" id="UP000265643"/>
    </source>
</evidence>
<dbReference type="EMBL" id="BHGK01000001">
    <property type="protein sequence ID" value="GCA67346.1"/>
    <property type="molecule type" value="Genomic_DNA"/>
</dbReference>
<dbReference type="InterPro" id="IPR043519">
    <property type="entry name" value="NT_sf"/>
</dbReference>